<sequence>MPLQHMELSEADILQILHPDLRTPETEARRTQLLERAMQSAADDQRPESPTSQEALRAQADIQRLHGPLVDDTLQGVMRVRAGQLRAQMDILARLGLGDLDVPTLHVEVLAIRVEAQRQGYGERLLNSAIRLGMRLRQDIGLKTVSLEATRESQAFYQRLGLERAASPWPDGSWPMWVPLS</sequence>
<dbReference type="Pfam" id="PF13673">
    <property type="entry name" value="Acetyltransf_10"/>
    <property type="match status" value="1"/>
</dbReference>
<dbReference type="GO" id="GO:0016747">
    <property type="term" value="F:acyltransferase activity, transferring groups other than amino-acyl groups"/>
    <property type="evidence" value="ECO:0007669"/>
    <property type="project" value="InterPro"/>
</dbReference>
<evidence type="ECO:0000313" key="3">
    <source>
        <dbReference type="Proteomes" id="UP000603865"/>
    </source>
</evidence>
<dbReference type="AlphaFoldDB" id="A0A918CMU6"/>
<dbReference type="EMBL" id="BMQL01000053">
    <property type="protein sequence ID" value="GGR31857.1"/>
    <property type="molecule type" value="Genomic_DNA"/>
</dbReference>
<comment type="caution">
    <text evidence="2">The sequence shown here is derived from an EMBL/GenBank/DDBJ whole genome shotgun (WGS) entry which is preliminary data.</text>
</comment>
<dbReference type="InterPro" id="IPR016181">
    <property type="entry name" value="Acyl_CoA_acyltransferase"/>
</dbReference>
<protein>
    <recommendedName>
        <fullName evidence="1">N-acetyltransferase domain-containing protein</fullName>
    </recommendedName>
</protein>
<proteinExistence type="predicted"/>
<gene>
    <name evidence="2" type="ORF">GCM10008957_48120</name>
</gene>
<dbReference type="SUPFAM" id="SSF55729">
    <property type="entry name" value="Acyl-CoA N-acyltransferases (Nat)"/>
    <property type="match status" value="1"/>
</dbReference>
<name>A0A918CMU6_9DEIO</name>
<dbReference type="InterPro" id="IPR000182">
    <property type="entry name" value="GNAT_dom"/>
</dbReference>
<reference evidence="2" key="2">
    <citation type="submission" date="2020-09" db="EMBL/GenBank/DDBJ databases">
        <authorList>
            <person name="Sun Q."/>
            <person name="Ohkuma M."/>
        </authorList>
    </citation>
    <scope>NUCLEOTIDE SEQUENCE</scope>
    <source>
        <strain evidence="2">JCM 31311</strain>
    </source>
</reference>
<dbReference type="RefSeq" id="WP_189093064.1">
    <property type="nucleotide sequence ID" value="NZ_BMQL01000053.1"/>
</dbReference>
<evidence type="ECO:0000259" key="1">
    <source>
        <dbReference type="PROSITE" id="PS51186"/>
    </source>
</evidence>
<accession>A0A918CMU6</accession>
<reference evidence="2" key="1">
    <citation type="journal article" date="2014" name="Int. J. Syst. Evol. Microbiol.">
        <title>Complete genome sequence of Corynebacterium casei LMG S-19264T (=DSM 44701T), isolated from a smear-ripened cheese.</title>
        <authorList>
            <consortium name="US DOE Joint Genome Institute (JGI-PGF)"/>
            <person name="Walter F."/>
            <person name="Albersmeier A."/>
            <person name="Kalinowski J."/>
            <person name="Ruckert C."/>
        </authorList>
    </citation>
    <scope>NUCLEOTIDE SEQUENCE</scope>
    <source>
        <strain evidence="2">JCM 31311</strain>
    </source>
</reference>
<dbReference type="Proteomes" id="UP000603865">
    <property type="component" value="Unassembled WGS sequence"/>
</dbReference>
<feature type="domain" description="N-acetyltransferase" evidence="1">
    <location>
        <begin position="24"/>
        <end position="181"/>
    </location>
</feature>
<dbReference type="PROSITE" id="PS51186">
    <property type="entry name" value="GNAT"/>
    <property type="match status" value="1"/>
</dbReference>
<keyword evidence="3" id="KW-1185">Reference proteome</keyword>
<evidence type="ECO:0000313" key="2">
    <source>
        <dbReference type="EMBL" id="GGR31857.1"/>
    </source>
</evidence>
<organism evidence="2 3">
    <name type="scientific">Deinococcus ruber</name>
    <dbReference type="NCBI Taxonomy" id="1848197"/>
    <lineage>
        <taxon>Bacteria</taxon>
        <taxon>Thermotogati</taxon>
        <taxon>Deinococcota</taxon>
        <taxon>Deinococci</taxon>
        <taxon>Deinococcales</taxon>
        <taxon>Deinococcaceae</taxon>
        <taxon>Deinococcus</taxon>
    </lineage>
</organism>
<dbReference type="Gene3D" id="3.40.630.30">
    <property type="match status" value="1"/>
</dbReference>